<proteinExistence type="predicted"/>
<organism evidence="1">
    <name type="scientific">Leptospira borgpetersenii serovar Ballum</name>
    <dbReference type="NCBI Taxonomy" id="280505"/>
    <lineage>
        <taxon>Bacteria</taxon>
        <taxon>Pseudomonadati</taxon>
        <taxon>Spirochaetota</taxon>
        <taxon>Spirochaetia</taxon>
        <taxon>Leptospirales</taxon>
        <taxon>Leptospiraceae</taxon>
        <taxon>Leptospira</taxon>
    </lineage>
</organism>
<name>A0A0S2ISZ2_LEPBO</name>
<accession>A0A0S2ISZ2</accession>
<protein>
    <submittedName>
        <fullName evidence="1">Uncharacterized protein</fullName>
    </submittedName>
</protein>
<gene>
    <name evidence="1" type="ORF">LBBP_02546</name>
</gene>
<dbReference type="EMBL" id="CP012029">
    <property type="protein sequence ID" value="ALO26777.1"/>
    <property type="molecule type" value="Genomic_DNA"/>
</dbReference>
<dbReference type="SUPFAM" id="SSF52266">
    <property type="entry name" value="SGNH hydrolase"/>
    <property type="match status" value="1"/>
</dbReference>
<evidence type="ECO:0000313" key="2">
    <source>
        <dbReference type="Proteomes" id="UP000058857"/>
    </source>
</evidence>
<reference evidence="1 2" key="1">
    <citation type="journal article" date="2015" name="PLoS Negl. Trop. Dis.">
        <title>Distribution of Plasmids in Distinct Leptospira Pathogenic Species.</title>
        <authorList>
            <person name="Wang Y."/>
            <person name="Zhuang X."/>
            <person name="Zhong Y."/>
            <person name="Zhang C."/>
            <person name="Zhang Y."/>
            <person name="Zeng L."/>
            <person name="Zhu Y."/>
            <person name="He P."/>
            <person name="Dong K."/>
            <person name="Pal U."/>
            <person name="Guo X."/>
            <person name="Qin J."/>
        </authorList>
    </citation>
    <scope>NUCLEOTIDE SEQUENCE [LARGE SCALE GENOMIC DNA]</scope>
    <source>
        <strain evidence="1 2">56604</strain>
    </source>
</reference>
<dbReference type="AlphaFoldDB" id="A0A0S2ISZ2"/>
<sequence>MYSAKMSFISLFKNKVVLIVLSIVISIELVATFTEIYFYEHTEVFLVNNVRKKMESGGLDYKGLIFGDSRSMSLIPSEGSGIYNFSLPAMGARYYVHYLSKYLKAGNKKPEFILFASSPGLIAEGYGDPIIDPSLIKYVKPNMSLSEYLKNRFISGLTYRNFLMENASDNMQKVVSEINWKFFSHRILHLFSVGEMFEQYKGPELLYVLSASIPNVFSTYRYRKALLNVFSYENYKSVETAMKLDCGCEELYTPRCMPPESNFRDNRWISEKLSFQNGGLNISDRIKPQHAVLYQMSRDKLKEEVLASYKVEPNFDFSAFEDFLEYTQAQNINVYYILMPFPEYTQSTGYFSKFWHAFESLNAKYPHLKVLQFEKQFMKPEYYSDQIHLNCQGAKAVNEMFYKLGY</sequence>
<dbReference type="Proteomes" id="UP000058857">
    <property type="component" value="Chromosome 1"/>
</dbReference>
<dbReference type="PATRIC" id="fig|280505.15.peg.2489"/>
<evidence type="ECO:0000313" key="1">
    <source>
        <dbReference type="EMBL" id="ALO26777.1"/>
    </source>
</evidence>